<gene>
    <name evidence="2" type="ORF">CgunFtcFv8_017207</name>
</gene>
<dbReference type="AlphaFoldDB" id="A0AAN8HQX6"/>
<proteinExistence type="predicted"/>
<feature type="region of interest" description="Disordered" evidence="1">
    <location>
        <begin position="1"/>
        <end position="23"/>
    </location>
</feature>
<evidence type="ECO:0000256" key="1">
    <source>
        <dbReference type="SAM" id="MobiDB-lite"/>
    </source>
</evidence>
<protein>
    <submittedName>
        <fullName evidence="2">Uncharacterized protein</fullName>
    </submittedName>
</protein>
<reference evidence="2 3" key="1">
    <citation type="journal article" date="2023" name="Mol. Biol. Evol.">
        <title>Genomics of Secondarily Temperate Adaptation in the Only Non-Antarctic Icefish.</title>
        <authorList>
            <person name="Rivera-Colon A.G."/>
            <person name="Rayamajhi N."/>
            <person name="Minhas B.F."/>
            <person name="Madrigal G."/>
            <person name="Bilyk K.T."/>
            <person name="Yoon V."/>
            <person name="Hune M."/>
            <person name="Gregory S."/>
            <person name="Cheng C.H.C."/>
            <person name="Catchen J.M."/>
        </authorList>
    </citation>
    <scope>NUCLEOTIDE SEQUENCE [LARGE SCALE GENOMIC DNA]</scope>
    <source>
        <tissue evidence="2">White muscle</tissue>
    </source>
</reference>
<keyword evidence="3" id="KW-1185">Reference proteome</keyword>
<dbReference type="EMBL" id="JAURVH010001520">
    <property type="protein sequence ID" value="KAK5924608.1"/>
    <property type="molecule type" value="Genomic_DNA"/>
</dbReference>
<name>A0AAN8HQX6_CHAGU</name>
<accession>A0AAN8HQX6</accession>
<comment type="caution">
    <text evidence="2">The sequence shown here is derived from an EMBL/GenBank/DDBJ whole genome shotgun (WGS) entry which is preliminary data.</text>
</comment>
<dbReference type="Proteomes" id="UP001331515">
    <property type="component" value="Unassembled WGS sequence"/>
</dbReference>
<sequence length="73" mass="7797">MSSPASASNSARSLANRSTSRCSSAKCSRLSAASCWQSAVLPLSWASWFVRRSSRLSFPASRLLSSSLNSRPS</sequence>
<evidence type="ECO:0000313" key="3">
    <source>
        <dbReference type="Proteomes" id="UP001331515"/>
    </source>
</evidence>
<evidence type="ECO:0000313" key="2">
    <source>
        <dbReference type="EMBL" id="KAK5924608.1"/>
    </source>
</evidence>
<organism evidence="2 3">
    <name type="scientific">Champsocephalus gunnari</name>
    <name type="common">Mackerel icefish</name>
    <dbReference type="NCBI Taxonomy" id="52237"/>
    <lineage>
        <taxon>Eukaryota</taxon>
        <taxon>Metazoa</taxon>
        <taxon>Chordata</taxon>
        <taxon>Craniata</taxon>
        <taxon>Vertebrata</taxon>
        <taxon>Euteleostomi</taxon>
        <taxon>Actinopterygii</taxon>
        <taxon>Neopterygii</taxon>
        <taxon>Teleostei</taxon>
        <taxon>Neoteleostei</taxon>
        <taxon>Acanthomorphata</taxon>
        <taxon>Eupercaria</taxon>
        <taxon>Perciformes</taxon>
        <taxon>Notothenioidei</taxon>
        <taxon>Channichthyidae</taxon>
        <taxon>Champsocephalus</taxon>
    </lineage>
</organism>
<feature type="compositionally biased region" description="Low complexity" evidence="1">
    <location>
        <begin position="1"/>
        <end position="21"/>
    </location>
</feature>